<comment type="similarity">
    <text evidence="2">Belongs to the Nudix hydrolase family. NudF subfamily.</text>
</comment>
<dbReference type="EC" id="3.6.1.13" evidence="3"/>
<dbReference type="SUPFAM" id="SSF110857">
    <property type="entry name" value="Gamma-glutamyl cyclotransferase-like"/>
    <property type="match status" value="1"/>
</dbReference>
<dbReference type="InterPro" id="IPR013024">
    <property type="entry name" value="GGCT-like"/>
</dbReference>
<feature type="binding site" evidence="13">
    <location>
        <position position="329"/>
    </location>
    <ligand>
        <name>Mg(2+)</name>
        <dbReference type="ChEBI" id="CHEBI:18420"/>
        <label>1</label>
    </ligand>
</feature>
<dbReference type="PANTHER" id="PTHR11839:SF5">
    <property type="entry name" value="ADP-RIBOSE PYROPHOSPHATASE"/>
    <property type="match status" value="1"/>
</dbReference>
<dbReference type="PROSITE" id="PS00893">
    <property type="entry name" value="NUDIX_BOX"/>
    <property type="match status" value="1"/>
</dbReference>
<dbReference type="PRINTS" id="PR00502">
    <property type="entry name" value="NUDIXFAMILY"/>
</dbReference>
<proteinExistence type="inferred from homology"/>
<keyword evidence="7 13" id="KW-0460">Magnesium</keyword>
<evidence type="ECO:0000256" key="2">
    <source>
        <dbReference type="ARBA" id="ARBA00007482"/>
    </source>
</evidence>
<dbReference type="RefSeq" id="WP_093033270.1">
    <property type="nucleotide sequence ID" value="NZ_FMZV01000010.1"/>
</dbReference>
<comment type="catalytic activity">
    <reaction evidence="12">
        <text>ADP-D-ribose + H2O = D-ribose 5-phosphate + AMP + 2 H(+)</text>
        <dbReference type="Rhea" id="RHEA:10412"/>
        <dbReference type="ChEBI" id="CHEBI:15377"/>
        <dbReference type="ChEBI" id="CHEBI:15378"/>
        <dbReference type="ChEBI" id="CHEBI:57967"/>
        <dbReference type="ChEBI" id="CHEBI:78346"/>
        <dbReference type="ChEBI" id="CHEBI:456215"/>
        <dbReference type="EC" id="3.6.1.13"/>
    </reaction>
</comment>
<feature type="binding site" evidence="13">
    <location>
        <position position="277"/>
    </location>
    <ligand>
        <name>Mg(2+)</name>
        <dbReference type="ChEBI" id="CHEBI:18420"/>
        <label>1</label>
    </ligand>
</feature>
<dbReference type="CDD" id="cd06661">
    <property type="entry name" value="GGCT_like"/>
    <property type="match status" value="1"/>
</dbReference>
<dbReference type="InterPro" id="IPR015797">
    <property type="entry name" value="NUDIX_hydrolase-like_dom_sf"/>
</dbReference>
<dbReference type="Pfam" id="PF06094">
    <property type="entry name" value="GGACT"/>
    <property type="match status" value="1"/>
</dbReference>
<reference evidence="18" key="1">
    <citation type="submission" date="2016-10" db="EMBL/GenBank/DDBJ databases">
        <authorList>
            <person name="Varghese N."/>
            <person name="Submissions S."/>
        </authorList>
    </citation>
    <scope>NUCLEOTIDE SEQUENCE [LARGE SCALE GENOMIC DNA]</scope>
    <source>
        <strain evidence="18">CGMCC 1.9108</strain>
    </source>
</reference>
<accession>A0A1G6XU34</accession>
<dbReference type="Gene3D" id="3.90.79.10">
    <property type="entry name" value="Nucleoside Triphosphate Pyrophosphohydrolase"/>
    <property type="match status" value="1"/>
</dbReference>
<dbReference type="GO" id="GO:0019693">
    <property type="term" value="P:ribose phosphate metabolic process"/>
    <property type="evidence" value="ECO:0007669"/>
    <property type="project" value="TreeGrafter"/>
</dbReference>
<sequence length="371" mass="41068">MTNLFFYGTLRYQPLLELVLSEPGVELDTVSAELPDHTVRAVANQPFPMVVPASGKRAQGVLVRGLTASQIARLNYYEGGFDYDLRPMTVILEDGSAAEAQVYFPQEGLWTPGGTWDLESWAAQWGALTLHAAAEVMAFYGRLTPAEIARSFRAIRVRAAARLAAAQRPANPGRDVSVDVVVENHHRAYVNYFGVDEMDLRHRRNDGSMSDSLNRRALMTGQASVVLPYDPVRDRVLIVEQFRAPVFMIGDPAPWMWEAVAGMIDPGETPEQAARRELLEEAHLEARKLEQAGRAYASSGSSTEFVHLFVALADILAETDAGGLASEGEDIRSHILSFDALMNLIDTQQIKDLPLVSLANWLARHRDRLRA</sequence>
<dbReference type="EMBL" id="FMZV01000010">
    <property type="protein sequence ID" value="SDD80925.1"/>
    <property type="molecule type" value="Genomic_DNA"/>
</dbReference>
<evidence type="ECO:0000256" key="1">
    <source>
        <dbReference type="ARBA" id="ARBA00001946"/>
    </source>
</evidence>
<evidence type="ECO:0000256" key="13">
    <source>
        <dbReference type="PIRSR" id="PIRSR604385-2"/>
    </source>
</evidence>
<dbReference type="Gene3D" id="3.10.490.10">
    <property type="entry name" value="Gamma-glutamyl cyclotransferase-like"/>
    <property type="match status" value="1"/>
</dbReference>
<dbReference type="CDD" id="cd24155">
    <property type="entry name" value="NUDIX_ADPRase"/>
    <property type="match status" value="1"/>
</dbReference>
<evidence type="ECO:0000313" key="17">
    <source>
        <dbReference type="EMBL" id="SDD80925.1"/>
    </source>
</evidence>
<dbReference type="AlphaFoldDB" id="A0A1G6XU34"/>
<dbReference type="PANTHER" id="PTHR11839">
    <property type="entry name" value="UDP/ADP-SUGAR PYROPHOSPHATASE"/>
    <property type="match status" value="1"/>
</dbReference>
<dbReference type="GO" id="GO:0006753">
    <property type="term" value="P:nucleoside phosphate metabolic process"/>
    <property type="evidence" value="ECO:0007669"/>
    <property type="project" value="TreeGrafter"/>
</dbReference>
<feature type="domain" description="Nudix hydrolase" evidence="16">
    <location>
        <begin position="219"/>
        <end position="358"/>
    </location>
</feature>
<evidence type="ECO:0000256" key="6">
    <source>
        <dbReference type="ARBA" id="ARBA00022801"/>
    </source>
</evidence>
<dbReference type="SUPFAM" id="SSF55811">
    <property type="entry name" value="Nudix"/>
    <property type="match status" value="1"/>
</dbReference>
<evidence type="ECO:0000256" key="3">
    <source>
        <dbReference type="ARBA" id="ARBA00012453"/>
    </source>
</evidence>
<dbReference type="GO" id="GO:0019144">
    <property type="term" value="F:ADP-sugar diphosphatase activity"/>
    <property type="evidence" value="ECO:0007669"/>
    <property type="project" value="TreeGrafter"/>
</dbReference>
<keyword evidence="18" id="KW-1185">Reference proteome</keyword>
<evidence type="ECO:0000256" key="15">
    <source>
        <dbReference type="RuleBase" id="RU003476"/>
    </source>
</evidence>
<comment type="cofactor">
    <cofactor evidence="1 13">
        <name>Mg(2+)</name>
        <dbReference type="ChEBI" id="CHEBI:18420"/>
    </cofactor>
</comment>
<evidence type="ECO:0000256" key="4">
    <source>
        <dbReference type="ARBA" id="ARBA00013297"/>
    </source>
</evidence>
<dbReference type="InterPro" id="IPR004385">
    <property type="entry name" value="NDP_pyrophosphatase"/>
</dbReference>
<dbReference type="NCBIfam" id="TIGR00052">
    <property type="entry name" value="nudix-type nucleoside diphosphatase, YffH/AdpP family"/>
    <property type="match status" value="1"/>
</dbReference>
<dbReference type="InterPro" id="IPR036568">
    <property type="entry name" value="GGCT-like_sf"/>
</dbReference>
<dbReference type="STRING" id="639004.SAMN04488239_110156"/>
<gene>
    <name evidence="17" type="ORF">SAMN04488239_110156</name>
</gene>
<protein>
    <recommendedName>
        <fullName evidence="4">ADP-ribose pyrophosphatase</fullName>
        <ecNumber evidence="3">3.6.1.13</ecNumber>
    </recommendedName>
    <alternativeName>
        <fullName evidence="9">ADP-ribose diphosphatase</fullName>
    </alternativeName>
    <alternativeName>
        <fullName evidence="11">ADP-ribose phosphohydrolase</fullName>
    </alternativeName>
    <alternativeName>
        <fullName evidence="10">Adenosine diphosphoribose pyrophosphatase</fullName>
    </alternativeName>
</protein>
<evidence type="ECO:0000256" key="14">
    <source>
        <dbReference type="PIRSR" id="PIRSR604385-3"/>
    </source>
</evidence>
<feature type="binding site" evidence="13">
    <location>
        <position position="261"/>
    </location>
    <ligand>
        <name>Mg(2+)</name>
        <dbReference type="ChEBI" id="CHEBI:18420"/>
        <label>1</label>
    </ligand>
</feature>
<dbReference type="OrthoDB" id="5292471at2"/>
<keyword evidence="6 15" id="KW-0378">Hydrolase</keyword>
<comment type="function">
    <text evidence="8">Acts on ADP-mannose and ADP-glucose as well as ADP-ribose. Prevents glycogen biosynthesis. The reaction catalyzed by this enzyme is a limiting step of the gluconeogenic process.</text>
</comment>
<dbReference type="InterPro" id="IPR009288">
    <property type="entry name" value="AIG2-like_dom"/>
</dbReference>
<dbReference type="InterPro" id="IPR020084">
    <property type="entry name" value="NUDIX_hydrolase_CS"/>
</dbReference>
<evidence type="ECO:0000256" key="7">
    <source>
        <dbReference type="ARBA" id="ARBA00022842"/>
    </source>
</evidence>
<organism evidence="17 18">
    <name type="scientific">Ruegeria marina</name>
    <dbReference type="NCBI Taxonomy" id="639004"/>
    <lineage>
        <taxon>Bacteria</taxon>
        <taxon>Pseudomonadati</taxon>
        <taxon>Pseudomonadota</taxon>
        <taxon>Alphaproteobacteria</taxon>
        <taxon>Rhodobacterales</taxon>
        <taxon>Roseobacteraceae</taxon>
        <taxon>Ruegeria</taxon>
    </lineage>
</organism>
<dbReference type="InterPro" id="IPR020476">
    <property type="entry name" value="Nudix_hydrolase"/>
</dbReference>
<dbReference type="GO" id="GO:0047631">
    <property type="term" value="F:ADP-ribose diphosphatase activity"/>
    <property type="evidence" value="ECO:0007669"/>
    <property type="project" value="UniProtKB-EC"/>
</dbReference>
<dbReference type="InterPro" id="IPR000086">
    <property type="entry name" value="NUDIX_hydrolase_dom"/>
</dbReference>
<evidence type="ECO:0000256" key="5">
    <source>
        <dbReference type="ARBA" id="ARBA00022723"/>
    </source>
</evidence>
<evidence type="ECO:0000256" key="9">
    <source>
        <dbReference type="ARBA" id="ARBA00030162"/>
    </source>
</evidence>
<dbReference type="Proteomes" id="UP000199628">
    <property type="component" value="Unassembled WGS sequence"/>
</dbReference>
<dbReference type="GO" id="GO:0046872">
    <property type="term" value="F:metal ion binding"/>
    <property type="evidence" value="ECO:0007669"/>
    <property type="project" value="UniProtKB-KW"/>
</dbReference>
<evidence type="ECO:0000256" key="11">
    <source>
        <dbReference type="ARBA" id="ARBA00033056"/>
    </source>
</evidence>
<feature type="short sequence motif" description="Nudix box" evidence="14">
    <location>
        <begin position="262"/>
        <end position="284"/>
    </location>
</feature>
<evidence type="ECO:0000256" key="10">
    <source>
        <dbReference type="ARBA" id="ARBA00030308"/>
    </source>
</evidence>
<evidence type="ECO:0000256" key="12">
    <source>
        <dbReference type="ARBA" id="ARBA00049546"/>
    </source>
</evidence>
<feature type="binding site" evidence="13">
    <location>
        <position position="281"/>
    </location>
    <ligand>
        <name>Mg(2+)</name>
        <dbReference type="ChEBI" id="CHEBI:18420"/>
        <label>1</label>
    </ligand>
</feature>
<name>A0A1G6XU34_9RHOB</name>
<keyword evidence="5 13" id="KW-0479">Metal-binding</keyword>
<dbReference type="GO" id="GO:0005829">
    <property type="term" value="C:cytosol"/>
    <property type="evidence" value="ECO:0007669"/>
    <property type="project" value="TreeGrafter"/>
</dbReference>
<evidence type="ECO:0000259" key="16">
    <source>
        <dbReference type="PROSITE" id="PS51462"/>
    </source>
</evidence>
<dbReference type="PROSITE" id="PS51462">
    <property type="entry name" value="NUDIX"/>
    <property type="match status" value="1"/>
</dbReference>
<dbReference type="Pfam" id="PF00293">
    <property type="entry name" value="NUDIX"/>
    <property type="match status" value="1"/>
</dbReference>
<evidence type="ECO:0000256" key="8">
    <source>
        <dbReference type="ARBA" id="ARBA00025164"/>
    </source>
</evidence>
<evidence type="ECO:0000313" key="18">
    <source>
        <dbReference type="Proteomes" id="UP000199628"/>
    </source>
</evidence>